<feature type="transmembrane region" description="Helical" evidence="9">
    <location>
        <begin position="410"/>
        <end position="429"/>
    </location>
</feature>
<dbReference type="EMBL" id="QAMZ01000005">
    <property type="protein sequence ID" value="PWL55579.1"/>
    <property type="molecule type" value="Genomic_DNA"/>
</dbReference>
<organism evidence="11 12">
    <name type="scientific">Clostridium cadaveris</name>
    <dbReference type="NCBI Taxonomy" id="1529"/>
    <lineage>
        <taxon>Bacteria</taxon>
        <taxon>Bacillati</taxon>
        <taxon>Bacillota</taxon>
        <taxon>Clostridia</taxon>
        <taxon>Eubacteriales</taxon>
        <taxon>Clostridiaceae</taxon>
        <taxon>Clostridium</taxon>
    </lineage>
</organism>
<feature type="transmembrane region" description="Helical" evidence="9">
    <location>
        <begin position="9"/>
        <end position="28"/>
    </location>
</feature>
<evidence type="ECO:0000256" key="2">
    <source>
        <dbReference type="ARBA" id="ARBA00008540"/>
    </source>
</evidence>
<keyword evidence="12" id="KW-1185">Reference proteome</keyword>
<dbReference type="Proteomes" id="UP000182135">
    <property type="component" value="Unassembled WGS sequence"/>
</dbReference>
<dbReference type="eggNOG" id="COG1114">
    <property type="taxonomic scope" value="Bacteria"/>
</dbReference>
<dbReference type="GO" id="GO:0005304">
    <property type="term" value="F:L-valine transmembrane transporter activity"/>
    <property type="evidence" value="ECO:0007669"/>
    <property type="project" value="TreeGrafter"/>
</dbReference>
<reference evidence="10 13" key="2">
    <citation type="submission" date="2018-03" db="EMBL/GenBank/DDBJ databases">
        <title>The uncultured portion of the human microbiome is neutrally assembled.</title>
        <authorList>
            <person name="Jeraldo P."/>
            <person name="Boardman L."/>
            <person name="White B.A."/>
            <person name="Nelson H."/>
            <person name="Goldenfeld N."/>
            <person name="Chia N."/>
        </authorList>
    </citation>
    <scope>NUCLEOTIDE SEQUENCE [LARGE SCALE GENOMIC DNA]</scope>
    <source>
        <strain evidence="10">CIM:MAG 903</strain>
    </source>
</reference>
<feature type="transmembrane region" description="Helical" evidence="9">
    <location>
        <begin position="342"/>
        <end position="361"/>
    </location>
</feature>
<keyword evidence="6 9" id="KW-0029">Amino-acid transport</keyword>
<dbReference type="PANTHER" id="PTHR30588">
    <property type="entry name" value="BRANCHED-CHAIN AMINO ACID TRANSPORT SYSTEM 2 CARRIER PROTEIN"/>
    <property type="match status" value="1"/>
</dbReference>
<feature type="transmembrane region" description="Helical" evidence="9">
    <location>
        <begin position="117"/>
        <end position="140"/>
    </location>
</feature>
<evidence type="ECO:0000313" key="10">
    <source>
        <dbReference type="EMBL" id="PWL55579.1"/>
    </source>
</evidence>
<evidence type="ECO:0000256" key="4">
    <source>
        <dbReference type="ARBA" id="ARBA00022475"/>
    </source>
</evidence>
<dbReference type="OrthoDB" id="9783920at2"/>
<evidence type="ECO:0000256" key="9">
    <source>
        <dbReference type="RuleBase" id="RU362122"/>
    </source>
</evidence>
<keyword evidence="3 9" id="KW-0813">Transport</keyword>
<keyword evidence="4" id="KW-1003">Cell membrane</keyword>
<evidence type="ECO:0000313" key="11">
    <source>
        <dbReference type="EMBL" id="SFF97893.1"/>
    </source>
</evidence>
<feature type="transmembrane region" description="Helical" evidence="9">
    <location>
        <begin position="373"/>
        <end position="390"/>
    </location>
</feature>
<dbReference type="Proteomes" id="UP000246114">
    <property type="component" value="Unassembled WGS sequence"/>
</dbReference>
<evidence type="ECO:0000256" key="6">
    <source>
        <dbReference type="ARBA" id="ARBA00022970"/>
    </source>
</evidence>
<gene>
    <name evidence="10" type="primary">brnQ</name>
    <name evidence="10" type="ORF">DBY38_01230</name>
    <name evidence="11" type="ORF">SAMN04487885_11860</name>
</gene>
<evidence type="ECO:0000256" key="3">
    <source>
        <dbReference type="ARBA" id="ARBA00022448"/>
    </source>
</evidence>
<evidence type="ECO:0000313" key="13">
    <source>
        <dbReference type="Proteomes" id="UP000246114"/>
    </source>
</evidence>
<name>A0A1I2N2M0_9CLOT</name>
<dbReference type="RefSeq" id="WP_027639176.1">
    <property type="nucleotide sequence ID" value="NZ_BAAACD010000026.1"/>
</dbReference>
<accession>A0A1I2N2M0</accession>
<dbReference type="GO" id="GO:0015820">
    <property type="term" value="P:L-leucine transport"/>
    <property type="evidence" value="ECO:0007669"/>
    <property type="project" value="TreeGrafter"/>
</dbReference>
<dbReference type="Pfam" id="PF05525">
    <property type="entry name" value="Branch_AA_trans"/>
    <property type="match status" value="1"/>
</dbReference>
<keyword evidence="5 9" id="KW-0812">Transmembrane</keyword>
<comment type="subcellular location">
    <subcellularLocation>
        <location evidence="1 9">Cell membrane</location>
        <topology evidence="1 9">Multi-pass membrane protein</topology>
    </subcellularLocation>
</comment>
<proteinExistence type="inferred from homology"/>
<comment type="similarity">
    <text evidence="2 9">Belongs to the branched chain amino acid transporter family.</text>
</comment>
<evidence type="ECO:0000256" key="8">
    <source>
        <dbReference type="ARBA" id="ARBA00023136"/>
    </source>
</evidence>
<dbReference type="InterPro" id="IPR004685">
    <property type="entry name" value="Brnchd-chn_aa_trnsp_Livcs"/>
</dbReference>
<dbReference type="NCBIfam" id="TIGR00796">
    <property type="entry name" value="livcs"/>
    <property type="match status" value="1"/>
</dbReference>
<dbReference type="GO" id="GO:0015818">
    <property type="term" value="P:isoleucine transport"/>
    <property type="evidence" value="ECO:0007669"/>
    <property type="project" value="TreeGrafter"/>
</dbReference>
<dbReference type="PANTHER" id="PTHR30588:SF0">
    <property type="entry name" value="BRANCHED-CHAIN AMINO ACID PERMEASE BRNQ"/>
    <property type="match status" value="1"/>
</dbReference>
<comment type="function">
    <text evidence="9">Component of the transport system for branched-chain amino acids.</text>
</comment>
<dbReference type="GO" id="GO:0015190">
    <property type="term" value="F:L-leucine transmembrane transporter activity"/>
    <property type="evidence" value="ECO:0007669"/>
    <property type="project" value="TreeGrafter"/>
</dbReference>
<evidence type="ECO:0000256" key="1">
    <source>
        <dbReference type="ARBA" id="ARBA00004651"/>
    </source>
</evidence>
<protein>
    <recommendedName>
        <fullName evidence="9">Branched-chain amino acid transport system carrier protein</fullName>
    </recommendedName>
</protein>
<feature type="transmembrane region" description="Helical" evidence="9">
    <location>
        <begin position="272"/>
        <end position="294"/>
    </location>
</feature>
<feature type="transmembrane region" description="Helical" evidence="9">
    <location>
        <begin position="40"/>
        <end position="63"/>
    </location>
</feature>
<dbReference type="EMBL" id="FOOE01000018">
    <property type="protein sequence ID" value="SFF97893.1"/>
    <property type="molecule type" value="Genomic_DNA"/>
</dbReference>
<feature type="transmembrane region" description="Helical" evidence="9">
    <location>
        <begin position="235"/>
        <end position="252"/>
    </location>
</feature>
<keyword evidence="7 9" id="KW-1133">Transmembrane helix</keyword>
<dbReference type="AlphaFoldDB" id="A0A1I2N2M0"/>
<dbReference type="GO" id="GO:0005886">
    <property type="term" value="C:plasma membrane"/>
    <property type="evidence" value="ECO:0007669"/>
    <property type="project" value="UniProtKB-SubCell"/>
</dbReference>
<evidence type="ECO:0000256" key="7">
    <source>
        <dbReference type="ARBA" id="ARBA00022989"/>
    </source>
</evidence>
<feature type="transmembrane region" description="Helical" evidence="9">
    <location>
        <begin position="75"/>
        <end position="97"/>
    </location>
</feature>
<evidence type="ECO:0000313" key="12">
    <source>
        <dbReference type="Proteomes" id="UP000182135"/>
    </source>
</evidence>
<evidence type="ECO:0000256" key="5">
    <source>
        <dbReference type="ARBA" id="ARBA00022692"/>
    </source>
</evidence>
<feature type="transmembrane region" description="Helical" evidence="9">
    <location>
        <begin position="152"/>
        <end position="170"/>
    </location>
</feature>
<dbReference type="GO" id="GO:0015188">
    <property type="term" value="F:L-isoleucine transmembrane transporter activity"/>
    <property type="evidence" value="ECO:0007669"/>
    <property type="project" value="TreeGrafter"/>
</dbReference>
<sequence>MEKLSKKDLLLISLMLFSMFFGAGNLIFPPLLGQLSGTNLVFSLGGFLISAVGLPILAVATVAKANGLQSVAGRVNKTFALVFTILIYLSIGPFLGIPRAGSLAFEMGIKPFLPASLHSSAMPLLVYTLCYFALAFWLSLKPSKLVDRLGKVLTPCILILITLILVGNILKPIGSFSAPTASYSNSPVLKGFLDGYMTMDAIAALNFGIVIAFALKEKGVNSEKGLISNTIKAGVIAGLVLTIIYIVLSYLGASAQGSLGPVENGAQSLTNIVLYLFGSKGIVLLGVIFSLACLSTSVGLITSCSKYFTTILPKVSYKTCISVLCLSSMLFANVGLNKILEFSLPVLNVIYPMAIVLILLPFAHNLFKGYKQVYQFCMLFTSVFSVLSGLEGFGLKFSFLQAIPLASEGLVWVIPSVLGAVLGFVIGSIKDKNSKAETLLEEKVS</sequence>
<keyword evidence="8 9" id="KW-0472">Membrane</keyword>
<feature type="transmembrane region" description="Helical" evidence="9">
    <location>
        <begin position="196"/>
        <end position="215"/>
    </location>
</feature>
<feature type="transmembrane region" description="Helical" evidence="9">
    <location>
        <begin position="315"/>
        <end position="336"/>
    </location>
</feature>
<reference evidence="11 12" key="1">
    <citation type="submission" date="2016-10" db="EMBL/GenBank/DDBJ databases">
        <authorList>
            <person name="de Groot N.N."/>
        </authorList>
    </citation>
    <scope>NUCLEOTIDE SEQUENCE [LARGE SCALE GENOMIC DNA]</scope>
    <source>
        <strain evidence="11 12">NLAE-zl-G419</strain>
    </source>
</reference>